<keyword evidence="9" id="KW-0012">Acyltransferase</keyword>
<dbReference type="GO" id="GO:0061733">
    <property type="term" value="F:protein-lysine-acetyltransferase activity"/>
    <property type="evidence" value="ECO:0007669"/>
    <property type="project" value="TreeGrafter"/>
</dbReference>
<keyword evidence="13" id="KW-1185">Reference proteome</keyword>
<name>A0AAV4VFW4_9ARAC</name>
<comment type="caution">
    <text evidence="12">The sequence shown here is derived from an EMBL/GenBank/DDBJ whole genome shotgun (WGS) entry which is preliminary data.</text>
</comment>
<comment type="similarity">
    <text evidence="2">Belongs to the acetyltransferase family. ECO subfamily.</text>
</comment>
<evidence type="ECO:0000313" key="13">
    <source>
        <dbReference type="Proteomes" id="UP001054837"/>
    </source>
</evidence>
<dbReference type="AlphaFoldDB" id="A0AAV4VFW4"/>
<keyword evidence="8" id="KW-0131">Cell cycle</keyword>
<dbReference type="EMBL" id="BPLQ01013022">
    <property type="protein sequence ID" value="GIY69202.1"/>
    <property type="molecule type" value="Genomic_DNA"/>
</dbReference>
<accession>A0AAV4VFW4</accession>
<dbReference type="GO" id="GO:0007064">
    <property type="term" value="P:mitotic sister chromatid cohesion"/>
    <property type="evidence" value="ECO:0007669"/>
    <property type="project" value="TreeGrafter"/>
</dbReference>
<dbReference type="PANTHER" id="PTHR45884">
    <property type="entry name" value="N-ACETYLTRANSFERASE ECO"/>
    <property type="match status" value="1"/>
</dbReference>
<evidence type="ECO:0000259" key="11">
    <source>
        <dbReference type="Pfam" id="PF13880"/>
    </source>
</evidence>
<evidence type="ECO:0000256" key="1">
    <source>
        <dbReference type="ARBA" id="ARBA00004123"/>
    </source>
</evidence>
<dbReference type="PANTHER" id="PTHR45884:SF2">
    <property type="entry name" value="N-ACETYLTRANSFERASE ECO"/>
    <property type="match status" value="1"/>
</dbReference>
<proteinExistence type="inferred from homology"/>
<comment type="subcellular location">
    <subcellularLocation>
        <location evidence="1">Nucleus</location>
    </subcellularLocation>
</comment>
<dbReference type="InterPro" id="IPR028009">
    <property type="entry name" value="ESCO_Acetyltransf_dom"/>
</dbReference>
<keyword evidence="6" id="KW-0862">Zinc</keyword>
<evidence type="ECO:0000256" key="2">
    <source>
        <dbReference type="ARBA" id="ARBA00005816"/>
    </source>
</evidence>
<keyword evidence="5" id="KW-0863">Zinc-finger</keyword>
<evidence type="ECO:0000256" key="7">
    <source>
        <dbReference type="ARBA" id="ARBA00023242"/>
    </source>
</evidence>
<keyword evidence="7" id="KW-0539">Nucleus</keyword>
<keyword evidence="3" id="KW-0808">Transferase</keyword>
<sequence>MTELNDEINVNSFYNPVCKDGYLTPLQRKKMRELRNIKLSNNFKPENIPKKQINKSKGIKKANKKVTPKRLCNEKVIKKVFRSKIAKESLPELQCSISDLIGQHKNDCSKEKKFFKSRSPQHLKKTKFVMPLTCKKNLMDFGTEKKIEKECEPMNLNAKLLLHRNDSGQKLKNNSVNMFDNCMDIVHHIDNKADENEKEIYVLNKRHSFDRKDTESSNISPRNNVISKKAKGKKCKEKNLEMNKDIVKYGFLEFEWPSDKDLLERQNIARAKLRESLLSDKGLNDCREAVNKAEKTSPENELYPIFSNTKQKVVVQDEKQSKTKKFGPNILDTSKGGEQMIIDAGQKKIGAITCKTCCMIYCIGQEEDEKLHSNYHQTYLINLRFPGWKKENVVGMFPEGRIIQVRETDKNFNLKKIQDILFIVNKDLGFPTAGLPVRPNVMILLFVSIEKRVVGCLVAESIDSACRIVAGEKSDEKTVWKLGSWYASSEPHPAICGINRIWVSHDFRRHKVASKMVDCLRRNFIYGHIVDLKELAFTDPSPEGRDFAASYTGTNYFLVYK</sequence>
<dbReference type="Pfam" id="PF13878">
    <property type="entry name" value="zf-C2H2_3"/>
    <property type="match status" value="1"/>
</dbReference>
<dbReference type="InterPro" id="IPR028005">
    <property type="entry name" value="AcTrfase_ESCO_Znf_dom"/>
</dbReference>
<dbReference type="GO" id="GO:0008270">
    <property type="term" value="F:zinc ion binding"/>
    <property type="evidence" value="ECO:0007669"/>
    <property type="project" value="UniProtKB-KW"/>
</dbReference>
<dbReference type="GO" id="GO:0005634">
    <property type="term" value="C:nucleus"/>
    <property type="evidence" value="ECO:0007669"/>
    <property type="project" value="UniProtKB-SubCell"/>
</dbReference>
<organism evidence="12 13">
    <name type="scientific">Caerostris darwini</name>
    <dbReference type="NCBI Taxonomy" id="1538125"/>
    <lineage>
        <taxon>Eukaryota</taxon>
        <taxon>Metazoa</taxon>
        <taxon>Ecdysozoa</taxon>
        <taxon>Arthropoda</taxon>
        <taxon>Chelicerata</taxon>
        <taxon>Arachnida</taxon>
        <taxon>Araneae</taxon>
        <taxon>Araneomorphae</taxon>
        <taxon>Entelegynae</taxon>
        <taxon>Araneoidea</taxon>
        <taxon>Araneidae</taxon>
        <taxon>Caerostris</taxon>
    </lineage>
</organism>
<gene>
    <name evidence="12" type="primary">ESCO1</name>
    <name evidence="12" type="ORF">CDAR_370841</name>
</gene>
<evidence type="ECO:0000259" key="10">
    <source>
        <dbReference type="Pfam" id="PF13878"/>
    </source>
</evidence>
<evidence type="ECO:0000313" key="12">
    <source>
        <dbReference type="EMBL" id="GIY69202.1"/>
    </source>
</evidence>
<evidence type="ECO:0000256" key="4">
    <source>
        <dbReference type="ARBA" id="ARBA00022723"/>
    </source>
</evidence>
<evidence type="ECO:0000256" key="6">
    <source>
        <dbReference type="ARBA" id="ARBA00022833"/>
    </source>
</evidence>
<reference evidence="12 13" key="1">
    <citation type="submission" date="2021-06" db="EMBL/GenBank/DDBJ databases">
        <title>Caerostris darwini draft genome.</title>
        <authorList>
            <person name="Kono N."/>
            <person name="Arakawa K."/>
        </authorList>
    </citation>
    <scope>NUCLEOTIDE SEQUENCE [LARGE SCALE GENOMIC DNA]</scope>
</reference>
<dbReference type="Proteomes" id="UP001054837">
    <property type="component" value="Unassembled WGS sequence"/>
</dbReference>
<evidence type="ECO:0000256" key="9">
    <source>
        <dbReference type="ARBA" id="ARBA00023315"/>
    </source>
</evidence>
<dbReference type="GO" id="GO:0000785">
    <property type="term" value="C:chromatin"/>
    <property type="evidence" value="ECO:0007669"/>
    <property type="project" value="TreeGrafter"/>
</dbReference>
<evidence type="ECO:0000256" key="3">
    <source>
        <dbReference type="ARBA" id="ARBA00022679"/>
    </source>
</evidence>
<protein>
    <submittedName>
        <fullName evidence="12">N-acetyltransferase ESCO1</fullName>
    </submittedName>
</protein>
<evidence type="ECO:0000256" key="5">
    <source>
        <dbReference type="ARBA" id="ARBA00022771"/>
    </source>
</evidence>
<evidence type="ECO:0000256" key="8">
    <source>
        <dbReference type="ARBA" id="ARBA00023306"/>
    </source>
</evidence>
<dbReference type="Pfam" id="PF13880">
    <property type="entry name" value="Acetyltransf_13"/>
    <property type="match status" value="1"/>
</dbReference>
<feature type="domain" description="N-acetyltransferase ESCO acetyl-transferase" evidence="11">
    <location>
        <begin position="492"/>
        <end position="560"/>
    </location>
</feature>
<feature type="domain" description="N-acetyltransferase ESCO zinc-finger" evidence="10">
    <location>
        <begin position="339"/>
        <end position="377"/>
    </location>
</feature>
<keyword evidence="4" id="KW-0479">Metal-binding</keyword>